<evidence type="ECO:0000256" key="4">
    <source>
        <dbReference type="ARBA" id="ARBA00023157"/>
    </source>
</evidence>
<feature type="chain" id="PRO_5044963586" description="Glucanase" evidence="10">
    <location>
        <begin position="36"/>
        <end position="321"/>
    </location>
</feature>
<name>A0ABZ0XSH6_9BURK</name>
<evidence type="ECO:0000256" key="10">
    <source>
        <dbReference type="RuleBase" id="RU361186"/>
    </source>
</evidence>
<dbReference type="PANTHER" id="PTHR34876:SF4">
    <property type="entry name" value="1,4-BETA-D-GLUCAN CELLOBIOHYDROLASE C-RELATED"/>
    <property type="match status" value="1"/>
</dbReference>
<sequence>MTMKHPQHAKRPHLATLAKRLLPSLSLLACTGAAAALPPLYVDPQSTAAIWAGNHPSDGRVTDIRNRIANQPGARWFGGWSGEIGAAVGHFVGTAWYYGRTPVLVAYNIPARDCGQYSAGGAGSLQAYRDWIRAFATAVGSRPAIVVLEPDALPQLDCLDAAGKSARLELLRYAVAQFAALAPGAYLYLDIGNSAWLTPAEAATRLVNAGVAGARGFALNVSNYRTDAESNPYGVAVANALRQRGLEKTFVVDTSRNGNGPNGTQWCDPAGRKLGVSPRVNPAGSTPEMVLWIKSPGESDGCAAPAGTFSPDLAYKMIYGY</sequence>
<feature type="active site" description="Proton donor" evidence="9">
    <location>
        <position position="151"/>
    </location>
</feature>
<dbReference type="Proteomes" id="UP001326110">
    <property type="component" value="Chromosome"/>
</dbReference>
<dbReference type="PANTHER" id="PTHR34876">
    <property type="match status" value="1"/>
</dbReference>
<keyword evidence="4" id="KW-1015">Disulfide bond</keyword>
<keyword evidence="6 10" id="KW-0326">Glycosidase</keyword>
<evidence type="ECO:0000256" key="7">
    <source>
        <dbReference type="ARBA" id="ARBA00023326"/>
    </source>
</evidence>
<accession>A0ABZ0XSH6</accession>
<evidence type="ECO:0000256" key="8">
    <source>
        <dbReference type="PROSITE-ProRule" id="PRU10056"/>
    </source>
</evidence>
<dbReference type="PIRSF" id="PIRSF001100">
    <property type="entry name" value="Beta_cellobiohydrolase"/>
    <property type="match status" value="1"/>
</dbReference>
<keyword evidence="7 10" id="KW-0624">Polysaccharide degradation</keyword>
<dbReference type="PROSITE" id="PS00655">
    <property type="entry name" value="GLYCOSYL_HYDROL_F6_1"/>
    <property type="match status" value="1"/>
</dbReference>
<keyword evidence="3 10" id="KW-0136">Cellulose degradation</keyword>
<dbReference type="EMBL" id="CP140152">
    <property type="protein sequence ID" value="WQH02197.1"/>
    <property type="molecule type" value="Genomic_DNA"/>
</dbReference>
<dbReference type="EC" id="3.2.1.-" evidence="10"/>
<organism evidence="11 12">
    <name type="scientific">Duganella zoogloeoides</name>
    <dbReference type="NCBI Taxonomy" id="75659"/>
    <lineage>
        <taxon>Bacteria</taxon>
        <taxon>Pseudomonadati</taxon>
        <taxon>Pseudomonadota</taxon>
        <taxon>Betaproteobacteria</taxon>
        <taxon>Burkholderiales</taxon>
        <taxon>Oxalobacteraceae</taxon>
        <taxon>Telluria group</taxon>
        <taxon>Duganella</taxon>
    </lineage>
</organism>
<keyword evidence="2 10" id="KW-0378">Hydrolase</keyword>
<evidence type="ECO:0000313" key="12">
    <source>
        <dbReference type="Proteomes" id="UP001326110"/>
    </source>
</evidence>
<dbReference type="Pfam" id="PF01341">
    <property type="entry name" value="Glyco_hydro_6"/>
    <property type="match status" value="1"/>
</dbReference>
<comment type="similarity">
    <text evidence="10">Belongs to the glycosyl hydrolase family 6.</text>
</comment>
<evidence type="ECO:0000313" key="11">
    <source>
        <dbReference type="EMBL" id="WQH02197.1"/>
    </source>
</evidence>
<gene>
    <name evidence="11" type="ORF">SR858_13985</name>
</gene>
<dbReference type="InterPro" id="IPR016288">
    <property type="entry name" value="Beta_cellobiohydrolase"/>
</dbReference>
<dbReference type="RefSeq" id="WP_019924257.1">
    <property type="nucleotide sequence ID" value="NZ_CP140152.1"/>
</dbReference>
<feature type="active site" evidence="8">
    <location>
        <position position="113"/>
    </location>
</feature>
<dbReference type="PROSITE" id="PS00656">
    <property type="entry name" value="GLYCOSYL_HYDROL_F6_2"/>
    <property type="match status" value="1"/>
</dbReference>
<reference evidence="11 12" key="1">
    <citation type="submission" date="2023-11" db="EMBL/GenBank/DDBJ databases">
        <title>MicrobeMod: A computational toolkit for identifying prokaryotic methylation and restriction-modification with nanopore sequencing.</title>
        <authorList>
            <person name="Crits-Christoph A."/>
            <person name="Kang S.C."/>
            <person name="Lee H."/>
            <person name="Ostrov N."/>
        </authorList>
    </citation>
    <scope>NUCLEOTIDE SEQUENCE [LARGE SCALE GENOMIC DNA]</scope>
    <source>
        <strain evidence="11 12">ATCC 25935</strain>
    </source>
</reference>
<evidence type="ECO:0000256" key="1">
    <source>
        <dbReference type="ARBA" id="ARBA00022729"/>
    </source>
</evidence>
<dbReference type="SUPFAM" id="SSF51989">
    <property type="entry name" value="Glycosyl hydrolases family 6, cellulases"/>
    <property type="match status" value="1"/>
</dbReference>
<keyword evidence="12" id="KW-1185">Reference proteome</keyword>
<proteinExistence type="inferred from homology"/>
<evidence type="ECO:0000256" key="6">
    <source>
        <dbReference type="ARBA" id="ARBA00023295"/>
    </source>
</evidence>
<protein>
    <recommendedName>
        <fullName evidence="10">Glucanase</fullName>
        <ecNumber evidence="10">3.2.1.-</ecNumber>
    </recommendedName>
</protein>
<dbReference type="InterPro" id="IPR036434">
    <property type="entry name" value="Beta_cellobiohydrolase_sf"/>
</dbReference>
<evidence type="ECO:0000256" key="3">
    <source>
        <dbReference type="ARBA" id="ARBA00023001"/>
    </source>
</evidence>
<keyword evidence="1 10" id="KW-0732">Signal</keyword>
<evidence type="ECO:0000256" key="9">
    <source>
        <dbReference type="PROSITE-ProRule" id="PRU10057"/>
    </source>
</evidence>
<feature type="signal peptide" evidence="10">
    <location>
        <begin position="1"/>
        <end position="35"/>
    </location>
</feature>
<dbReference type="PRINTS" id="PR00733">
    <property type="entry name" value="GLHYDRLASE6"/>
</dbReference>
<dbReference type="GO" id="GO:0016787">
    <property type="term" value="F:hydrolase activity"/>
    <property type="evidence" value="ECO:0007669"/>
    <property type="project" value="UniProtKB-KW"/>
</dbReference>
<dbReference type="InterPro" id="IPR001524">
    <property type="entry name" value="Glyco_hydro_6_CS"/>
</dbReference>
<keyword evidence="5 10" id="KW-0119">Carbohydrate metabolism</keyword>
<evidence type="ECO:0000256" key="2">
    <source>
        <dbReference type="ARBA" id="ARBA00022801"/>
    </source>
</evidence>
<dbReference type="Gene3D" id="3.20.20.40">
    <property type="entry name" value="1, 4-beta cellobiohydrolase"/>
    <property type="match status" value="1"/>
</dbReference>
<evidence type="ECO:0000256" key="5">
    <source>
        <dbReference type="ARBA" id="ARBA00023277"/>
    </source>
</evidence>